<keyword evidence="2" id="KW-1133">Transmembrane helix</keyword>
<evidence type="ECO:0000313" key="6">
    <source>
        <dbReference type="Proteomes" id="UP000825134"/>
    </source>
</evidence>
<reference evidence="3 5" key="1">
    <citation type="submission" date="2019-01" db="EMBL/GenBank/DDBJ databases">
        <title>Whole genome sequencing and annotation enables comparative genome analysis that reveals unique features of the Chlamydia suis R19 Genome.</title>
        <authorList>
            <person name="Dimond Z.E."/>
        </authorList>
    </citation>
    <scope>NUCLEOTIDE SEQUENCE [LARGE SCALE GENOMIC DNA]</scope>
    <source>
        <strain evidence="3 5">R19</strain>
    </source>
</reference>
<evidence type="ECO:0000256" key="2">
    <source>
        <dbReference type="SAM" id="Phobius"/>
    </source>
</evidence>
<feature type="transmembrane region" description="Helical" evidence="2">
    <location>
        <begin position="71"/>
        <end position="90"/>
    </location>
</feature>
<protein>
    <submittedName>
        <fullName evidence="3">Inclusion membrane protein-36</fullName>
    </submittedName>
</protein>
<organism evidence="4 6">
    <name type="scientific">Chlamydia suis</name>
    <dbReference type="NCBI Taxonomy" id="83559"/>
    <lineage>
        <taxon>Bacteria</taxon>
        <taxon>Pseudomonadati</taxon>
        <taxon>Chlamydiota</taxon>
        <taxon>Chlamydiia</taxon>
        <taxon>Chlamydiales</taxon>
        <taxon>Chlamydiaceae</taxon>
        <taxon>Chlamydia/Chlamydophila group</taxon>
        <taxon>Chlamydia</taxon>
    </lineage>
</organism>
<keyword evidence="5" id="KW-1185">Reference proteome</keyword>
<evidence type="ECO:0000313" key="5">
    <source>
        <dbReference type="Proteomes" id="UP000512184"/>
    </source>
</evidence>
<evidence type="ECO:0000256" key="1">
    <source>
        <dbReference type="SAM" id="Coils"/>
    </source>
</evidence>
<dbReference type="Proteomes" id="UP000512184">
    <property type="component" value="Chromosome"/>
</dbReference>
<accession>A0AAQ0J631</accession>
<dbReference type="AlphaFoldDB" id="A0AAQ0J631"/>
<keyword evidence="1" id="KW-0175">Coiled coil</keyword>
<proteinExistence type="predicted"/>
<dbReference type="Proteomes" id="UP000825134">
    <property type="component" value="Chromosome"/>
</dbReference>
<keyword evidence="2" id="KW-0472">Membrane</keyword>
<dbReference type="EMBL" id="CP063185">
    <property type="protein sequence ID" value="QYC74214.1"/>
    <property type="molecule type" value="Genomic_DNA"/>
</dbReference>
<evidence type="ECO:0000313" key="3">
    <source>
        <dbReference type="EMBL" id="QHP83419.1"/>
    </source>
</evidence>
<feature type="transmembrane region" description="Helical" evidence="2">
    <location>
        <begin position="44"/>
        <end position="65"/>
    </location>
</feature>
<gene>
    <name evidence="3" type="primary">inclusion membrane protein-36</name>
    <name evidence="3" type="ORF">Chls_544</name>
    <name evidence="4" type="ORF">INQ84_03840</name>
</gene>
<reference evidence="4" key="2">
    <citation type="journal article" date="2021" name="Front. Microbiol.">
        <title>Generation of Tetracycline and Rifamycin Resistant Chlamydia Suis Recombinants.</title>
        <authorList>
            <person name="Marti H."/>
            <person name="Bommana S."/>
            <person name="Read T.D."/>
            <person name="Pesch T."/>
            <person name="Prahauser B."/>
            <person name="Dean D."/>
            <person name="Borel N."/>
        </authorList>
    </citation>
    <scope>NUCLEOTIDE SEQUENCE</scope>
    <source>
        <strain evidence="4">208.1</strain>
    </source>
</reference>
<keyword evidence="2" id="KW-0812">Transmembrane</keyword>
<evidence type="ECO:0000313" key="4">
    <source>
        <dbReference type="EMBL" id="QYC74214.1"/>
    </source>
</evidence>
<dbReference type="Gene3D" id="1.20.1170.10">
    <property type="match status" value="1"/>
</dbReference>
<dbReference type="RefSeq" id="WP_181389110.1">
    <property type="nucleotide sequence ID" value="NZ_CP035278.1"/>
</dbReference>
<dbReference type="EMBL" id="CP035278">
    <property type="protein sequence ID" value="QHP83419.1"/>
    <property type="molecule type" value="Genomic_DNA"/>
</dbReference>
<name>A0AAQ0J631_9CHLA</name>
<feature type="coiled-coil region" evidence="1">
    <location>
        <begin position="89"/>
        <end position="158"/>
    </location>
</feature>
<sequence>MSCPIGNGGEHGALFLSMAESLSNYTDKAREMCSAKVNARITGIILAVIGLLVAAAGIVVAAVGIGCAASLAAGLVLVIVGSVLLGLGLAKMRSRRAELERQLAAIERRVQNLREEYEDLQEVYSINRLARRAVGEHCQELENKILDLCQKHAKAIQTLEEDACRDKELVTSCFKKRLQQSQDTCSQLTEELCKAKNKCEQLQQRLCSLESKKKK</sequence>